<dbReference type="Proteomes" id="UP000295717">
    <property type="component" value="Unassembled WGS sequence"/>
</dbReference>
<evidence type="ECO:0000313" key="4">
    <source>
        <dbReference type="Proteomes" id="UP000295717"/>
    </source>
</evidence>
<dbReference type="RefSeq" id="WP_165903480.1">
    <property type="nucleotide sequence ID" value="NZ_SMAO01000014.1"/>
</dbReference>
<gene>
    <name evidence="3" type="ORF">EDC35_1143</name>
</gene>
<dbReference type="AlphaFoldDB" id="A0A4R3MSP2"/>
<dbReference type="PANTHER" id="PTHR30535">
    <property type="entry name" value="VITAMIN B12-BINDING PROTEIN"/>
    <property type="match status" value="1"/>
</dbReference>
<keyword evidence="1" id="KW-0732">Signal</keyword>
<evidence type="ECO:0000313" key="3">
    <source>
        <dbReference type="EMBL" id="TCT18101.1"/>
    </source>
</evidence>
<feature type="signal peptide" evidence="1">
    <location>
        <begin position="1"/>
        <end position="22"/>
    </location>
</feature>
<evidence type="ECO:0000256" key="1">
    <source>
        <dbReference type="SAM" id="SignalP"/>
    </source>
</evidence>
<sequence length="290" mass="30258">MRPEPLAALVLTLSLATGAALAAERLVSVDGAITEIVYALDQGARLVGVDTTSTYPPETKSLASVGYKRALSAEGLLSLSPDLVLATDDAGPPEVLDQIRSAGVEVRQVPDAATLDGLREKIGAVAAALDAGDRGETLNARIDLELKQLEQRLGQIESRPRVLFLMVVGSGIDHSAGRGAPVDTLIWLAGGENVLHETVVDYKPLSPEAALAAAPDVILVSDRALKDLNGIDGVLGRAGLAATPAGQERRVIALDNTLLFNFGPRLAQAAEELARQLGTFRDPEVAKAGD</sequence>
<dbReference type="SUPFAM" id="SSF53807">
    <property type="entry name" value="Helical backbone' metal receptor"/>
    <property type="match status" value="1"/>
</dbReference>
<keyword evidence="4" id="KW-1185">Reference proteome</keyword>
<dbReference type="Pfam" id="PF01497">
    <property type="entry name" value="Peripla_BP_2"/>
    <property type="match status" value="1"/>
</dbReference>
<feature type="chain" id="PRO_5020216479" evidence="1">
    <location>
        <begin position="23"/>
        <end position="290"/>
    </location>
</feature>
<dbReference type="PROSITE" id="PS50983">
    <property type="entry name" value="FE_B12_PBP"/>
    <property type="match status" value="1"/>
</dbReference>
<accession>A0A4R3MSP2</accession>
<dbReference type="InterPro" id="IPR050902">
    <property type="entry name" value="ABC_Transporter_SBP"/>
</dbReference>
<dbReference type="InterPro" id="IPR002491">
    <property type="entry name" value="ABC_transptr_periplasmic_BD"/>
</dbReference>
<feature type="domain" description="Fe/B12 periplasmic-binding" evidence="2">
    <location>
        <begin position="25"/>
        <end position="285"/>
    </location>
</feature>
<name>A0A4R3MSP2_9GAMM</name>
<evidence type="ECO:0000259" key="2">
    <source>
        <dbReference type="PROSITE" id="PS50983"/>
    </source>
</evidence>
<reference evidence="3 4" key="1">
    <citation type="submission" date="2019-03" db="EMBL/GenBank/DDBJ databases">
        <title>Genomic Encyclopedia of Type Strains, Phase IV (KMG-IV): sequencing the most valuable type-strain genomes for metagenomic binning, comparative biology and taxonomic classification.</title>
        <authorList>
            <person name="Goeker M."/>
        </authorList>
    </citation>
    <scope>NUCLEOTIDE SEQUENCE [LARGE SCALE GENOMIC DNA]</scope>
    <source>
        <strain evidence="3 4">DSM 13587</strain>
    </source>
</reference>
<dbReference type="EMBL" id="SMAO01000014">
    <property type="protein sequence ID" value="TCT18101.1"/>
    <property type="molecule type" value="Genomic_DNA"/>
</dbReference>
<comment type="caution">
    <text evidence="3">The sequence shown here is derived from an EMBL/GenBank/DDBJ whole genome shotgun (WGS) entry which is preliminary data.</text>
</comment>
<proteinExistence type="predicted"/>
<protein>
    <submittedName>
        <fullName evidence="3">Iron complex transport system substrate-binding protein</fullName>
    </submittedName>
</protein>
<dbReference type="PANTHER" id="PTHR30535:SF4">
    <property type="entry name" value="HEMIN-BINDING PERIPLASMIC PROTEIN HMUT"/>
    <property type="match status" value="1"/>
</dbReference>
<organism evidence="3 4">
    <name type="scientific">Thiobaca trueperi</name>
    <dbReference type="NCBI Taxonomy" id="127458"/>
    <lineage>
        <taxon>Bacteria</taxon>
        <taxon>Pseudomonadati</taxon>
        <taxon>Pseudomonadota</taxon>
        <taxon>Gammaproteobacteria</taxon>
        <taxon>Chromatiales</taxon>
        <taxon>Chromatiaceae</taxon>
        <taxon>Thiobaca</taxon>
    </lineage>
</organism>
<dbReference type="Gene3D" id="3.40.50.1980">
    <property type="entry name" value="Nitrogenase molybdenum iron protein domain"/>
    <property type="match status" value="2"/>
</dbReference>